<dbReference type="Proteomes" id="UP000192761">
    <property type="component" value="Unassembled WGS sequence"/>
</dbReference>
<dbReference type="GO" id="GO:0006139">
    <property type="term" value="P:nucleobase-containing compound metabolic process"/>
    <property type="evidence" value="ECO:0007669"/>
    <property type="project" value="InterPro"/>
</dbReference>
<dbReference type="RefSeq" id="WP_217807009.1">
    <property type="nucleotide sequence ID" value="NZ_FWXD01000007.1"/>
</dbReference>
<evidence type="ECO:0000313" key="9">
    <source>
        <dbReference type="EMBL" id="SMC23081.1"/>
    </source>
</evidence>
<dbReference type="InterPro" id="IPR002562">
    <property type="entry name" value="3'-5'_exonuclease_dom"/>
</dbReference>
<keyword evidence="1" id="KW-0540">Nuclease</keyword>
<accession>A0A1W1XHV4</accession>
<evidence type="ECO:0000256" key="6">
    <source>
        <dbReference type="ARBA" id="ARBA00040531"/>
    </source>
</evidence>
<dbReference type="InterPro" id="IPR036397">
    <property type="entry name" value="RNaseH_sf"/>
</dbReference>
<organism evidence="9 10">
    <name type="scientific">Andreprevotia lacus DSM 23236</name>
    <dbReference type="NCBI Taxonomy" id="1121001"/>
    <lineage>
        <taxon>Bacteria</taxon>
        <taxon>Pseudomonadati</taxon>
        <taxon>Pseudomonadota</taxon>
        <taxon>Betaproteobacteria</taxon>
        <taxon>Neisseriales</taxon>
        <taxon>Chitinibacteraceae</taxon>
        <taxon>Andreprevotia</taxon>
    </lineage>
</organism>
<feature type="domain" description="3'-5' exonuclease" evidence="8">
    <location>
        <begin position="23"/>
        <end position="193"/>
    </location>
</feature>
<dbReference type="Pfam" id="PF01612">
    <property type="entry name" value="DNA_pol_A_exo1"/>
    <property type="match status" value="1"/>
</dbReference>
<dbReference type="GO" id="GO:0046872">
    <property type="term" value="F:metal ion binding"/>
    <property type="evidence" value="ECO:0007669"/>
    <property type="project" value="UniProtKB-KW"/>
</dbReference>
<dbReference type="InterPro" id="IPR051132">
    <property type="entry name" value="3-5_Exonuclease_domain"/>
</dbReference>
<dbReference type="InterPro" id="IPR012337">
    <property type="entry name" value="RNaseH-like_sf"/>
</dbReference>
<dbReference type="Gene3D" id="3.30.420.10">
    <property type="entry name" value="Ribonuclease H-like superfamily/Ribonuclease H"/>
    <property type="match status" value="1"/>
</dbReference>
<keyword evidence="5" id="KW-0460">Magnesium</keyword>
<evidence type="ECO:0000259" key="8">
    <source>
        <dbReference type="SMART" id="SM00474"/>
    </source>
</evidence>
<dbReference type="EMBL" id="FWXD01000007">
    <property type="protein sequence ID" value="SMC23081.1"/>
    <property type="molecule type" value="Genomic_DNA"/>
</dbReference>
<dbReference type="GO" id="GO:0003676">
    <property type="term" value="F:nucleic acid binding"/>
    <property type="evidence" value="ECO:0007669"/>
    <property type="project" value="InterPro"/>
</dbReference>
<sequence length="195" mass="21309">MNVPAKDEINLLPPYPGLTLDQITTVHDAASAQAALDVLLREPIIGFDTESRPTFRKDEVSDGPHVLQFATPTRAYLFQSHCTASHFAIAALLGSALPLKVGFGLSNDKGPIERKFGLQPQGLVELGRAFRERGYRQEVGARSAVAILFAHRFVKSKKVSTSNWSARELGPAQRLYAANDAWIALRIHQALHAAS</sequence>
<evidence type="ECO:0000256" key="5">
    <source>
        <dbReference type="ARBA" id="ARBA00022842"/>
    </source>
</evidence>
<protein>
    <recommendedName>
        <fullName evidence="6">3'-5' exonuclease</fullName>
    </recommendedName>
    <alternativeName>
        <fullName evidence="7">Werner Syndrome-like exonuclease</fullName>
    </alternativeName>
</protein>
<evidence type="ECO:0000256" key="1">
    <source>
        <dbReference type="ARBA" id="ARBA00022722"/>
    </source>
</evidence>
<dbReference type="STRING" id="1121001.SAMN02745857_01539"/>
<name>A0A1W1XHV4_9NEIS</name>
<evidence type="ECO:0000256" key="7">
    <source>
        <dbReference type="ARBA" id="ARBA00042761"/>
    </source>
</evidence>
<keyword evidence="2" id="KW-0479">Metal-binding</keyword>
<dbReference type="GO" id="GO:0008408">
    <property type="term" value="F:3'-5' exonuclease activity"/>
    <property type="evidence" value="ECO:0007669"/>
    <property type="project" value="InterPro"/>
</dbReference>
<proteinExistence type="predicted"/>
<keyword evidence="4 9" id="KW-0269">Exonuclease</keyword>
<dbReference type="PANTHER" id="PTHR13620">
    <property type="entry name" value="3-5 EXONUCLEASE"/>
    <property type="match status" value="1"/>
</dbReference>
<dbReference type="AlphaFoldDB" id="A0A1W1XHV4"/>
<evidence type="ECO:0000256" key="4">
    <source>
        <dbReference type="ARBA" id="ARBA00022839"/>
    </source>
</evidence>
<reference evidence="9 10" key="1">
    <citation type="submission" date="2017-04" db="EMBL/GenBank/DDBJ databases">
        <authorList>
            <person name="Afonso C.L."/>
            <person name="Miller P.J."/>
            <person name="Scott M.A."/>
            <person name="Spackman E."/>
            <person name="Goraichik I."/>
            <person name="Dimitrov K.M."/>
            <person name="Suarez D.L."/>
            <person name="Swayne D.E."/>
        </authorList>
    </citation>
    <scope>NUCLEOTIDE SEQUENCE [LARGE SCALE GENOMIC DNA]</scope>
    <source>
        <strain evidence="9 10">DSM 23236</strain>
    </source>
</reference>
<dbReference type="CDD" id="cd06141">
    <property type="entry name" value="WRN_exo"/>
    <property type="match status" value="1"/>
</dbReference>
<gene>
    <name evidence="9" type="ORF">SAMN02745857_01539</name>
</gene>
<evidence type="ECO:0000256" key="2">
    <source>
        <dbReference type="ARBA" id="ARBA00022723"/>
    </source>
</evidence>
<evidence type="ECO:0000313" key="10">
    <source>
        <dbReference type="Proteomes" id="UP000192761"/>
    </source>
</evidence>
<dbReference type="SUPFAM" id="SSF53098">
    <property type="entry name" value="Ribonuclease H-like"/>
    <property type="match status" value="1"/>
</dbReference>
<dbReference type="PANTHER" id="PTHR13620:SF109">
    <property type="entry name" value="3'-5' EXONUCLEASE"/>
    <property type="match status" value="1"/>
</dbReference>
<evidence type="ECO:0000256" key="3">
    <source>
        <dbReference type="ARBA" id="ARBA00022801"/>
    </source>
</evidence>
<keyword evidence="10" id="KW-1185">Reference proteome</keyword>
<dbReference type="SMART" id="SM00474">
    <property type="entry name" value="35EXOc"/>
    <property type="match status" value="1"/>
</dbReference>
<keyword evidence="3" id="KW-0378">Hydrolase</keyword>